<comment type="caution">
    <text evidence="2">The sequence shown here is derived from an EMBL/GenBank/DDBJ whole genome shotgun (WGS) entry which is preliminary data.</text>
</comment>
<organism evidence="2 3">
    <name type="scientific">Winogradskyella endarachnes</name>
    <dbReference type="NCBI Taxonomy" id="2681965"/>
    <lineage>
        <taxon>Bacteria</taxon>
        <taxon>Pseudomonadati</taxon>
        <taxon>Bacteroidota</taxon>
        <taxon>Flavobacteriia</taxon>
        <taxon>Flavobacteriales</taxon>
        <taxon>Flavobacteriaceae</taxon>
        <taxon>Winogradskyella</taxon>
    </lineage>
</organism>
<evidence type="ECO:0000313" key="2">
    <source>
        <dbReference type="EMBL" id="MUU78162.1"/>
    </source>
</evidence>
<feature type="signal peptide" evidence="1">
    <location>
        <begin position="1"/>
        <end position="22"/>
    </location>
</feature>
<sequence>MKKMIKKCCFLVVVTISLFSYSQEIVFHKNDNSTTSELLVKQELNKHGDSLILESANIKIQQVDILNDDHFETIKVDSVKTRVGLDKLPYGNYVIQAKFEKHWIVMYMEKSRTIGEEIDFMEIVANAKLNKVTNTPTNVKDETLSLKEKVTESQVEEKILYWVVYESNTHLSSTKTMGLKGAEEINDLIYKIRIEAKSKVGRHNKLLVFEVYNTSEFMRKQLRDGSYYESTKSKSFNVKPIYNSDKEQRYSTLANVSYK</sequence>
<feature type="chain" id="PRO_5027009727" description="DUF4198 domain-containing protein" evidence="1">
    <location>
        <begin position="23"/>
        <end position="259"/>
    </location>
</feature>
<evidence type="ECO:0000256" key="1">
    <source>
        <dbReference type="SAM" id="SignalP"/>
    </source>
</evidence>
<keyword evidence="1" id="KW-0732">Signal</keyword>
<dbReference type="AlphaFoldDB" id="A0A6L6UB56"/>
<dbReference type="Proteomes" id="UP000478208">
    <property type="component" value="Unassembled WGS sequence"/>
</dbReference>
<evidence type="ECO:0008006" key="4">
    <source>
        <dbReference type="Google" id="ProtNLM"/>
    </source>
</evidence>
<dbReference type="RefSeq" id="WP_157363057.1">
    <property type="nucleotide sequence ID" value="NZ_WOWS01000002.1"/>
</dbReference>
<evidence type="ECO:0000313" key="3">
    <source>
        <dbReference type="Proteomes" id="UP000478208"/>
    </source>
</evidence>
<keyword evidence="3" id="KW-1185">Reference proteome</keyword>
<accession>A0A6L6UB56</accession>
<reference evidence="2 3" key="1">
    <citation type="submission" date="2019-12" db="EMBL/GenBank/DDBJ databases">
        <authorList>
            <person name="Li J."/>
        </authorList>
    </citation>
    <scope>NUCLEOTIDE SEQUENCE [LARGE SCALE GENOMIC DNA]</scope>
    <source>
        <strain evidence="2 3">HL2-2</strain>
    </source>
</reference>
<gene>
    <name evidence="2" type="ORF">GN138_06870</name>
</gene>
<proteinExistence type="predicted"/>
<protein>
    <recommendedName>
        <fullName evidence="4">DUF4198 domain-containing protein</fullName>
    </recommendedName>
</protein>
<dbReference type="EMBL" id="WOWS01000002">
    <property type="protein sequence ID" value="MUU78162.1"/>
    <property type="molecule type" value="Genomic_DNA"/>
</dbReference>
<name>A0A6L6UB56_9FLAO</name>